<organism evidence="2 3">
    <name type="scientific">Phytophthora fragariaefolia</name>
    <dbReference type="NCBI Taxonomy" id="1490495"/>
    <lineage>
        <taxon>Eukaryota</taxon>
        <taxon>Sar</taxon>
        <taxon>Stramenopiles</taxon>
        <taxon>Oomycota</taxon>
        <taxon>Peronosporomycetes</taxon>
        <taxon>Peronosporales</taxon>
        <taxon>Peronosporaceae</taxon>
        <taxon>Phytophthora</taxon>
    </lineage>
</organism>
<keyword evidence="3" id="KW-1185">Reference proteome</keyword>
<dbReference type="EMBL" id="BSXT01001338">
    <property type="protein sequence ID" value="GMF41471.1"/>
    <property type="molecule type" value="Genomic_DNA"/>
</dbReference>
<dbReference type="OrthoDB" id="110620at2759"/>
<accession>A0A9W6XMJ6</accession>
<evidence type="ECO:0000313" key="2">
    <source>
        <dbReference type="EMBL" id="GMF41471.1"/>
    </source>
</evidence>
<proteinExistence type="predicted"/>
<feature type="transmembrane region" description="Helical" evidence="1">
    <location>
        <begin position="49"/>
        <end position="70"/>
    </location>
</feature>
<evidence type="ECO:0000256" key="1">
    <source>
        <dbReference type="SAM" id="Phobius"/>
    </source>
</evidence>
<protein>
    <submittedName>
        <fullName evidence="2">Unnamed protein product</fullName>
    </submittedName>
</protein>
<reference evidence="2" key="1">
    <citation type="submission" date="2023-04" db="EMBL/GenBank/DDBJ databases">
        <title>Phytophthora fragariaefolia NBRC 109709.</title>
        <authorList>
            <person name="Ichikawa N."/>
            <person name="Sato H."/>
            <person name="Tonouchi N."/>
        </authorList>
    </citation>
    <scope>NUCLEOTIDE SEQUENCE</scope>
    <source>
        <strain evidence="2">NBRC 109709</strain>
    </source>
</reference>
<comment type="caution">
    <text evidence="2">The sequence shown here is derived from an EMBL/GenBank/DDBJ whole genome shotgun (WGS) entry which is preliminary data.</text>
</comment>
<sequence>MAKGPEVVKTGAILNKNNVKVTMDTVNKLGVAATNDPVKLRKPNIVDRIMGLGSMAMFIEIALIMGADFFKAYEGFFSSNRVL</sequence>
<keyword evidence="1" id="KW-0812">Transmembrane</keyword>
<dbReference type="AlphaFoldDB" id="A0A9W6XMJ6"/>
<name>A0A9W6XMJ6_9STRA</name>
<keyword evidence="1" id="KW-0472">Membrane</keyword>
<keyword evidence="1" id="KW-1133">Transmembrane helix</keyword>
<dbReference type="Proteomes" id="UP001165121">
    <property type="component" value="Unassembled WGS sequence"/>
</dbReference>
<evidence type="ECO:0000313" key="3">
    <source>
        <dbReference type="Proteomes" id="UP001165121"/>
    </source>
</evidence>
<gene>
    <name evidence="2" type="ORF">Pfra01_001315400</name>
</gene>